<dbReference type="InterPro" id="IPR002053">
    <property type="entry name" value="Glyco_hydro_25"/>
</dbReference>
<evidence type="ECO:0000313" key="6">
    <source>
        <dbReference type="Proteomes" id="UP001144036"/>
    </source>
</evidence>
<evidence type="ECO:0000313" key="5">
    <source>
        <dbReference type="EMBL" id="MDA0635789.1"/>
    </source>
</evidence>
<dbReference type="InterPro" id="IPR017853">
    <property type="entry name" value="GH"/>
</dbReference>
<protein>
    <submittedName>
        <fullName evidence="5">GH25 family lysozyme</fullName>
    </submittedName>
</protein>
<dbReference type="InterPro" id="IPR018077">
    <property type="entry name" value="Glyco_hydro_fam25_subgr"/>
</dbReference>
<keyword evidence="4" id="KW-0732">Signal</keyword>
<evidence type="ECO:0000256" key="4">
    <source>
        <dbReference type="SAM" id="SignalP"/>
    </source>
</evidence>
<gene>
    <name evidence="5" type="ORF">OUY22_20405</name>
</gene>
<dbReference type="Gene3D" id="3.20.20.80">
    <property type="entry name" value="Glycosidases"/>
    <property type="match status" value="1"/>
</dbReference>
<dbReference type="EMBL" id="JAPNNL010000081">
    <property type="protein sequence ID" value="MDA0635789.1"/>
    <property type="molecule type" value="Genomic_DNA"/>
</dbReference>
<dbReference type="SMART" id="SM00641">
    <property type="entry name" value="Glyco_25"/>
    <property type="match status" value="1"/>
</dbReference>
<keyword evidence="3" id="KW-0326">Glycosidase</keyword>
<feature type="chain" id="PRO_5046664362" evidence="4">
    <location>
        <begin position="35"/>
        <end position="266"/>
    </location>
</feature>
<dbReference type="Pfam" id="PF01183">
    <property type="entry name" value="Glyco_hydro_25"/>
    <property type="match status" value="1"/>
</dbReference>
<keyword evidence="6" id="KW-1185">Reference proteome</keyword>
<reference evidence="5" key="1">
    <citation type="submission" date="2022-11" db="EMBL/GenBank/DDBJ databases">
        <title>Nonomuraea corallina sp. nov., a new species of the genus Nonomuraea isolated from sea side sediment in Thai sea.</title>
        <authorList>
            <person name="Ngamcharungchit C."/>
            <person name="Matsumoto A."/>
            <person name="Suriyachadkun C."/>
            <person name="Panbangred W."/>
            <person name="Inahashi Y."/>
            <person name="Intra B."/>
        </authorList>
    </citation>
    <scope>NUCLEOTIDE SEQUENCE</scope>
    <source>
        <strain evidence="5">MCN248</strain>
    </source>
</reference>
<dbReference type="Proteomes" id="UP001144036">
    <property type="component" value="Unassembled WGS sequence"/>
</dbReference>
<dbReference type="PANTHER" id="PTHR34135:SF2">
    <property type="entry name" value="LYSOZYME"/>
    <property type="match status" value="1"/>
</dbReference>
<evidence type="ECO:0000256" key="3">
    <source>
        <dbReference type="ARBA" id="ARBA00023295"/>
    </source>
</evidence>
<name>A0ABT4SF10_9ACTN</name>
<accession>A0ABT4SF10</accession>
<dbReference type="SUPFAM" id="SSF51445">
    <property type="entry name" value="(Trans)glycosidases"/>
    <property type="match status" value="1"/>
</dbReference>
<dbReference type="PROSITE" id="PS51904">
    <property type="entry name" value="GLYCOSYL_HYDROL_F25_2"/>
    <property type="match status" value="1"/>
</dbReference>
<organism evidence="5 6">
    <name type="scientific">Nonomuraea corallina</name>
    <dbReference type="NCBI Taxonomy" id="2989783"/>
    <lineage>
        <taxon>Bacteria</taxon>
        <taxon>Bacillati</taxon>
        <taxon>Actinomycetota</taxon>
        <taxon>Actinomycetes</taxon>
        <taxon>Streptosporangiales</taxon>
        <taxon>Streptosporangiaceae</taxon>
        <taxon>Nonomuraea</taxon>
    </lineage>
</organism>
<evidence type="ECO:0000256" key="2">
    <source>
        <dbReference type="ARBA" id="ARBA00022801"/>
    </source>
</evidence>
<keyword evidence="2" id="KW-0378">Hydrolase</keyword>
<proteinExistence type="inferred from homology"/>
<dbReference type="RefSeq" id="WP_270156642.1">
    <property type="nucleotide sequence ID" value="NZ_JAPNNL010000081.1"/>
</dbReference>
<feature type="signal peptide" evidence="4">
    <location>
        <begin position="1"/>
        <end position="34"/>
    </location>
</feature>
<comment type="similarity">
    <text evidence="1">Belongs to the glycosyl hydrolase 25 family.</text>
</comment>
<sequence length="266" mass="28574">MPKLRLAAVLTYRPSARFAYALACALVAGTTALAGVTGSAIAATTGQTGQAGHTGQVVSPVDPNPAAAPGQAAALTYGQDVSNYQPDHDWASSPAEFGIIKATEGTSFRDHTFARHWAELDKKGIVRGAYHYGHPRNNPIAEAEHFLSMVNSQPSKPGDLLVLDLETTNGRSVAEVNAWAKAWLSHVEAKTGVKPMFYSGWHFADTYGAGLAEYPLWVAHYGKPQGQVTPPADWRSWTIHQYSDSPIDQNVSALTPDQLRTLGRPV</sequence>
<evidence type="ECO:0000256" key="1">
    <source>
        <dbReference type="ARBA" id="ARBA00010646"/>
    </source>
</evidence>
<comment type="caution">
    <text evidence="5">The sequence shown here is derived from an EMBL/GenBank/DDBJ whole genome shotgun (WGS) entry which is preliminary data.</text>
</comment>
<dbReference type="PANTHER" id="PTHR34135">
    <property type="entry name" value="LYSOZYME"/>
    <property type="match status" value="1"/>
</dbReference>